<sequence length="462" mass="49474">MNIYKLTVVLAVIVVLPNANVGASKQNSLCASSCKCSGSLKRRLAYYKQKNSNAIDRRNDLQKGLLRLLLSTQQETMSVTKTIAPTIAAIGSALHSCEQAIKDADKRDAEATAAVAAARSRLAIAHRLAAQTTDLKAQIQETSYWNTQSIATHTIGDFNLKGCDATEETEDGITIDGDTEKGEKATPKAITHKVLKGRCVATSGDASCHGTAMTAEQGYLEFKLGYAADGAADTDPWGAATDTEKKLKAAAVDIYDKELDYADGNLTRLRDATDLSACTTNIRELAEVSQLGNFKRLAIKALLNQPDNEKDDTGPTEALEKALTSAFGKDGANFAKVVYDTPGNKQTEISDADKKKTDQLKNINTLSELTDALARATLKRLTATHDATANPTAIVVTEKDCSGRKGEACTGECVLDGDTCKPKNKGEGVKKENEGTTNTNTTGSNSFVIRKAPLLLAFFFYN</sequence>
<evidence type="ECO:0000313" key="11">
    <source>
        <dbReference type="EMBL" id="ARB50630.1"/>
    </source>
</evidence>
<evidence type="ECO:0000256" key="4">
    <source>
        <dbReference type="ARBA" id="ARBA00022622"/>
    </source>
</evidence>
<dbReference type="AlphaFoldDB" id="Q57UD9"/>
<dbReference type="VEuPathDB" id="TriTrypDB:Tb427_000531500"/>
<proteinExistence type="predicted"/>
<keyword evidence="6" id="KW-0325">Glycoprotein</keyword>
<evidence type="ECO:0000256" key="5">
    <source>
        <dbReference type="ARBA" id="ARBA00023136"/>
    </source>
</evidence>
<dbReference type="InterPro" id="IPR001812">
    <property type="entry name" value="Trypano_VSG_A_N_dom"/>
</dbReference>
<keyword evidence="8" id="KW-0732">Signal</keyword>
<keyword evidence="4" id="KW-0336">GPI-anchor</keyword>
<dbReference type="Pfam" id="PF00913">
    <property type="entry name" value="Trypan_glycop"/>
    <property type="match status" value="1"/>
</dbReference>
<keyword evidence="3" id="KW-1003">Cell membrane</keyword>
<dbReference type="InterPro" id="IPR027446">
    <property type="entry name" value="VSG_C_dom_sf"/>
</dbReference>
<organism evidence="10">
    <name type="scientific">Trypanosoma brucei</name>
    <dbReference type="NCBI Taxonomy" id="5691"/>
    <lineage>
        <taxon>Eukaryota</taxon>
        <taxon>Discoba</taxon>
        <taxon>Euglenozoa</taxon>
        <taxon>Kinetoplastea</taxon>
        <taxon>Metakinetoplastina</taxon>
        <taxon>Trypanosomatida</taxon>
        <taxon>Trypanosomatidae</taxon>
        <taxon>Trypanosoma</taxon>
    </lineage>
</organism>
<feature type="chain" id="PRO_5004251641" evidence="8">
    <location>
        <begin position="24"/>
        <end position="462"/>
    </location>
</feature>
<evidence type="ECO:0000313" key="10">
    <source>
        <dbReference type="EMBL" id="AAX70780.1"/>
    </source>
</evidence>
<dbReference type="VEuPathDB" id="TriTrypDB:Tb05.5K5.530"/>
<comment type="subcellular location">
    <subcellularLocation>
        <location evidence="2">Cell membrane</location>
        <topology evidence="2">Lipid-anchor</topology>
        <topology evidence="2">GPI-anchor</topology>
    </subcellularLocation>
</comment>
<dbReference type="VEuPathDB" id="TriTrypDB:Tb1125.Tb05.5K5.530"/>
<keyword evidence="5" id="KW-0472">Membrane</keyword>
<feature type="signal peptide" evidence="8">
    <location>
        <begin position="1"/>
        <end position="23"/>
    </location>
</feature>
<evidence type="ECO:0000256" key="8">
    <source>
        <dbReference type="SAM" id="SignalP"/>
    </source>
</evidence>
<evidence type="ECO:0000256" key="7">
    <source>
        <dbReference type="ARBA" id="ARBA00023288"/>
    </source>
</evidence>
<keyword evidence="7" id="KW-0449">Lipoprotein</keyword>
<dbReference type="EMBL" id="KY404379">
    <property type="protein sequence ID" value="ARB50630.1"/>
    <property type="molecule type" value="Genomic_DNA"/>
</dbReference>
<dbReference type="GO" id="GO:0042783">
    <property type="term" value="P:symbiont-mediated evasion of host immune response"/>
    <property type="evidence" value="ECO:0007669"/>
    <property type="project" value="InterPro"/>
</dbReference>
<name>Q57UD9_9TRYP</name>
<gene>
    <name evidence="10" type="ORF">Tb05.5K5.530</name>
</gene>
<dbReference type="GO" id="GO:0005886">
    <property type="term" value="C:plasma membrane"/>
    <property type="evidence" value="ECO:0007669"/>
    <property type="project" value="UniProtKB-SubCell"/>
</dbReference>
<dbReference type="GO" id="GO:0098552">
    <property type="term" value="C:side of membrane"/>
    <property type="evidence" value="ECO:0007669"/>
    <property type="project" value="UniProtKB-KW"/>
</dbReference>
<accession>Q57UD9</accession>
<dbReference type="SUPFAM" id="SSF118251">
    <property type="entry name" value="Variant surface glycoprotein MITAT 1.2, VSG 221, C-terminal domain"/>
    <property type="match status" value="1"/>
</dbReference>
<evidence type="ECO:0000256" key="6">
    <source>
        <dbReference type="ARBA" id="ARBA00023180"/>
    </source>
</evidence>
<comment type="function">
    <text evidence="1">VSG forms a coat on the surface of the parasite. The trypanosome evades the immune response of the host by expressing a series of antigenically distinct VSGs from an estimated 1000 VSG genes.</text>
</comment>
<reference evidence="11" key="2">
    <citation type="submission" date="2016-12" db="EMBL/GenBank/DDBJ databases">
        <title>Extending the VSGnome of Trypanosoma brucei strain TREU927.</title>
        <authorList>
            <person name="Cross G.A."/>
        </authorList>
    </citation>
    <scope>NUCLEOTIDE SEQUENCE</scope>
    <source>
        <strain evidence="11">Tb927.99.312</strain>
    </source>
</reference>
<protein>
    <submittedName>
        <fullName evidence="10 11">Variant surface glycoprotein</fullName>
    </submittedName>
</protein>
<evidence type="ECO:0000256" key="2">
    <source>
        <dbReference type="ARBA" id="ARBA00004609"/>
    </source>
</evidence>
<evidence type="ECO:0000256" key="1">
    <source>
        <dbReference type="ARBA" id="ARBA00002523"/>
    </source>
</evidence>
<dbReference type="SUPFAM" id="SSF58087">
    <property type="entry name" value="Variant surface glycoprotein (N-terminal domain)"/>
    <property type="match status" value="1"/>
</dbReference>
<dbReference type="EMBL" id="AC159452">
    <property type="protein sequence ID" value="AAX70780.1"/>
    <property type="molecule type" value="Genomic_DNA"/>
</dbReference>
<feature type="domain" description="Trypanosome variant surface glycoprotein A-type N-terminal" evidence="9">
    <location>
        <begin position="34"/>
        <end position="374"/>
    </location>
</feature>
<evidence type="ECO:0000256" key="3">
    <source>
        <dbReference type="ARBA" id="ARBA00022475"/>
    </source>
</evidence>
<evidence type="ECO:0000259" key="9">
    <source>
        <dbReference type="Pfam" id="PF00913"/>
    </source>
</evidence>
<reference evidence="10" key="1">
    <citation type="submission" date="2005-04" db="EMBL/GenBank/DDBJ databases">
        <authorList>
            <person name="Ghedin E."/>
            <person name="Blandin G."/>
            <person name="Bartholomeu D."/>
            <person name="Caler E."/>
            <person name="Haas B."/>
            <person name="Hannick L."/>
            <person name="Shallom J."/>
            <person name="Hou L."/>
            <person name="Djikeng A."/>
            <person name="Feldblyum T."/>
            <person name="Hostetler J."/>
            <person name="Johnson J."/>
            <person name="Jones K."/>
            <person name="Koo H.L."/>
            <person name="Larkin C."/>
            <person name="Pai G."/>
            <person name="Peterson J."/>
            <person name="Khalak H.G."/>
            <person name="Salzberg S."/>
            <person name="Simpson A.J."/>
            <person name="Tallon L."/>
            <person name="Van Aken S."/>
            <person name="Wanless D."/>
            <person name="White O."/>
            <person name="Wortman J."/>
            <person name="Fraser C.M."/>
            <person name="El-Sayed N.M.A."/>
        </authorList>
    </citation>
    <scope>NUCLEOTIDE SEQUENCE</scope>
    <source>
        <strain evidence="10">GUTat10.1</strain>
    </source>
</reference>